<dbReference type="SMART" id="SM00703">
    <property type="entry name" value="NRF"/>
    <property type="match status" value="1"/>
</dbReference>
<feature type="transmembrane region" description="Helical" evidence="1">
    <location>
        <begin position="693"/>
        <end position="714"/>
    </location>
</feature>
<name>A0A8J2RBS8_9CRUS</name>
<dbReference type="Proteomes" id="UP000789390">
    <property type="component" value="Unassembled WGS sequence"/>
</dbReference>
<evidence type="ECO:0000256" key="1">
    <source>
        <dbReference type="SAM" id="Phobius"/>
    </source>
</evidence>
<evidence type="ECO:0000259" key="2">
    <source>
        <dbReference type="SMART" id="SM00703"/>
    </source>
</evidence>
<gene>
    <name evidence="3" type="ORF">DGAL_LOCUS455</name>
</gene>
<dbReference type="GO" id="GO:0016747">
    <property type="term" value="F:acyltransferase activity, transferring groups other than amino-acyl groups"/>
    <property type="evidence" value="ECO:0007669"/>
    <property type="project" value="InterPro"/>
</dbReference>
<feature type="transmembrane region" description="Helical" evidence="1">
    <location>
        <begin position="473"/>
        <end position="493"/>
    </location>
</feature>
<evidence type="ECO:0000313" key="4">
    <source>
        <dbReference type="Proteomes" id="UP000789390"/>
    </source>
</evidence>
<feature type="transmembrane region" description="Helical" evidence="1">
    <location>
        <begin position="365"/>
        <end position="388"/>
    </location>
</feature>
<dbReference type="EMBL" id="CAKKLH010000002">
    <property type="protein sequence ID" value="CAH0098403.1"/>
    <property type="molecule type" value="Genomic_DNA"/>
</dbReference>
<dbReference type="InterPro" id="IPR002656">
    <property type="entry name" value="Acyl_transf_3_dom"/>
</dbReference>
<dbReference type="PANTHER" id="PTHR11161">
    <property type="entry name" value="O-ACYLTRANSFERASE"/>
    <property type="match status" value="1"/>
</dbReference>
<feature type="transmembrane region" description="Helical" evidence="1">
    <location>
        <begin position="319"/>
        <end position="340"/>
    </location>
</feature>
<feature type="transmembrane region" description="Helical" evidence="1">
    <location>
        <begin position="408"/>
        <end position="430"/>
    </location>
</feature>
<comment type="caution">
    <text evidence="3">The sequence shown here is derived from an EMBL/GenBank/DDBJ whole genome shotgun (WGS) entry which is preliminary data.</text>
</comment>
<reference evidence="3" key="1">
    <citation type="submission" date="2021-11" db="EMBL/GenBank/DDBJ databases">
        <authorList>
            <person name="Schell T."/>
        </authorList>
    </citation>
    <scope>NUCLEOTIDE SEQUENCE</scope>
    <source>
        <strain evidence="3">M5</strain>
    </source>
</reference>
<dbReference type="OrthoDB" id="10006435at2759"/>
<proteinExistence type="predicted"/>
<feature type="transmembrane region" description="Helical" evidence="1">
    <location>
        <begin position="500"/>
        <end position="521"/>
    </location>
</feature>
<feature type="domain" description="Nose resistant-to-fluoxetine protein N-terminal" evidence="2">
    <location>
        <begin position="66"/>
        <end position="242"/>
    </location>
</feature>
<keyword evidence="1" id="KW-0472">Membrane</keyword>
<dbReference type="AlphaFoldDB" id="A0A8J2RBS8"/>
<organism evidence="3 4">
    <name type="scientific">Daphnia galeata</name>
    <dbReference type="NCBI Taxonomy" id="27404"/>
    <lineage>
        <taxon>Eukaryota</taxon>
        <taxon>Metazoa</taxon>
        <taxon>Ecdysozoa</taxon>
        <taxon>Arthropoda</taxon>
        <taxon>Crustacea</taxon>
        <taxon>Branchiopoda</taxon>
        <taxon>Diplostraca</taxon>
        <taxon>Cladocera</taxon>
        <taxon>Anomopoda</taxon>
        <taxon>Daphniidae</taxon>
        <taxon>Daphnia</taxon>
    </lineage>
</organism>
<dbReference type="PANTHER" id="PTHR11161:SF0">
    <property type="entry name" value="O-ACYLTRANSFERASE LIKE PROTEIN"/>
    <property type="match status" value="1"/>
</dbReference>
<accession>A0A8J2RBS8</accession>
<dbReference type="InterPro" id="IPR006621">
    <property type="entry name" value="Nose-resist-to-fluoxetine_N"/>
</dbReference>
<feature type="transmembrane region" description="Helical" evidence="1">
    <location>
        <begin position="656"/>
        <end position="673"/>
    </location>
</feature>
<keyword evidence="1" id="KW-1133">Transmembrane helix</keyword>
<keyword evidence="4" id="KW-1185">Reference proteome</keyword>
<dbReference type="Pfam" id="PF01757">
    <property type="entry name" value="Acyl_transf_3"/>
    <property type="match status" value="1"/>
</dbReference>
<dbReference type="Pfam" id="PF20146">
    <property type="entry name" value="NRF"/>
    <property type="match status" value="1"/>
</dbReference>
<protein>
    <recommendedName>
        <fullName evidence="2">Nose resistant-to-fluoxetine protein N-terminal domain-containing protein</fullName>
    </recommendedName>
</protein>
<keyword evidence="1" id="KW-0812">Transmembrane</keyword>
<feature type="transmembrane region" description="Helical" evidence="1">
    <location>
        <begin position="551"/>
        <end position="568"/>
    </location>
</feature>
<evidence type="ECO:0000313" key="3">
    <source>
        <dbReference type="EMBL" id="CAH0098403.1"/>
    </source>
</evidence>
<dbReference type="InterPro" id="IPR052728">
    <property type="entry name" value="O2_lipid_transport_reg"/>
</dbReference>
<feature type="transmembrane region" description="Helical" evidence="1">
    <location>
        <begin position="580"/>
        <end position="600"/>
    </location>
</feature>
<feature type="transmembrane region" description="Helical" evidence="1">
    <location>
        <begin position="255"/>
        <end position="273"/>
    </location>
</feature>
<feature type="transmembrane region" description="Helical" evidence="1">
    <location>
        <begin position="626"/>
        <end position="644"/>
    </location>
</feature>
<sequence>MSCSGQMLFGVQQLARQRMEQQSRTDFVMDANLLTGTSHIREQLVELLQKFKTSSFPTAAPNANNTQQCIEDSLFYVESLTLNRSNWALQMLESSAQFPAGFIGAGNFHADGLFDECLAVRAESNRYRGQYCTVFFKLEPVERLEIVSSEPILVEDERNNTLPILNIFNQLFGSSEMDVRDRVEPKLSASDAMAFMLPSFSLCIPSSCSASDLGHSVAKLVGSYVIANQSIVTIADENYCYTEDDSPTLFDGPDIAVIVTLSLIGLLVVLATLHEAWRMHRGVDFVPTDNKAANVLQCFSALSNGRKILSLKSSGSDNLSCLHGLRFFSTCWVVLGHMWLKSVMGNVMNPNKVAQDAMSWEMETIVNATVSVDTFFLMSGLLVSYLLLRELDRSEGKFNAALFYLHRYLRLTPVYTIILGYIATLMVYIGTGPNWYNVVMASEGCRITWWKQFLYINNLFPSDMDLQCMGETWYVAVDMQLFLIAPLIIYPLWRWKKAGLIMLTGFTLGTLATNFVVYVVYNLPPTLMATRMQEMMKFTTDYMDNYYFKPWTRAPPYMIGIWTGWFLHRAKQSKLQIPRWIVFLLWTLSAVIAASIIYGLTPYLNEALVPTIDWAVTMTYGPLHRTAWALIVAWVIVACIHGYGGFVDRFLSWRGFLPLSRLTYCVYLIHYDYLNVFYSLNRKLIYYTFVDQLTTFFGITVTVFGLAFIVSLCVEAPFINLERLVFMSTTKTTNKKLSDEASESFEQPQTSDEKINTISRGKINATFHSDESSLDVREQFGTKL</sequence>